<gene>
    <name evidence="1" type="ORF">RPERSI_LOCUS33583</name>
</gene>
<comment type="caution">
    <text evidence="1">The sequence shown here is derived from an EMBL/GenBank/DDBJ whole genome shotgun (WGS) entry which is preliminary data.</text>
</comment>
<proteinExistence type="predicted"/>
<accession>A0ACA9ST26</accession>
<dbReference type="EMBL" id="CAJVQC010145906">
    <property type="protein sequence ID" value="CAG8845252.1"/>
    <property type="molecule type" value="Genomic_DNA"/>
</dbReference>
<keyword evidence="2" id="KW-1185">Reference proteome</keyword>
<sequence length="70" mass="7974">TEEGSTMNYFKMLISNWVSHDDIISCPSSFLHTVNCQSRLISAKEKLGRLKCFSCWSLLEKNRCDTVGIT</sequence>
<feature type="non-terminal residue" evidence="1">
    <location>
        <position position="70"/>
    </location>
</feature>
<name>A0ACA9ST26_9GLOM</name>
<feature type="non-terminal residue" evidence="1">
    <location>
        <position position="1"/>
    </location>
</feature>
<evidence type="ECO:0000313" key="2">
    <source>
        <dbReference type="Proteomes" id="UP000789920"/>
    </source>
</evidence>
<organism evidence="1 2">
    <name type="scientific">Racocetra persica</name>
    <dbReference type="NCBI Taxonomy" id="160502"/>
    <lineage>
        <taxon>Eukaryota</taxon>
        <taxon>Fungi</taxon>
        <taxon>Fungi incertae sedis</taxon>
        <taxon>Mucoromycota</taxon>
        <taxon>Glomeromycotina</taxon>
        <taxon>Glomeromycetes</taxon>
        <taxon>Diversisporales</taxon>
        <taxon>Gigasporaceae</taxon>
        <taxon>Racocetra</taxon>
    </lineage>
</organism>
<dbReference type="Proteomes" id="UP000789920">
    <property type="component" value="Unassembled WGS sequence"/>
</dbReference>
<evidence type="ECO:0000313" key="1">
    <source>
        <dbReference type="EMBL" id="CAG8845252.1"/>
    </source>
</evidence>
<protein>
    <submittedName>
        <fullName evidence="1">22302_t:CDS:1</fullName>
    </submittedName>
</protein>
<reference evidence="1" key="1">
    <citation type="submission" date="2021-06" db="EMBL/GenBank/DDBJ databases">
        <authorList>
            <person name="Kallberg Y."/>
            <person name="Tangrot J."/>
            <person name="Rosling A."/>
        </authorList>
    </citation>
    <scope>NUCLEOTIDE SEQUENCE</scope>
    <source>
        <strain evidence="1">MA461A</strain>
    </source>
</reference>